<feature type="transmembrane region" description="Helical" evidence="10">
    <location>
        <begin position="221"/>
        <end position="239"/>
    </location>
</feature>
<keyword evidence="7 10" id="KW-1133">Transmembrane helix</keyword>
<proteinExistence type="inferred from homology"/>
<evidence type="ECO:0000256" key="2">
    <source>
        <dbReference type="ARBA" id="ARBA00005745"/>
    </source>
</evidence>
<name>A0A1G2RMP7_9BACT</name>
<dbReference type="InterPro" id="IPR003004">
    <property type="entry name" value="GspF/PilC"/>
</dbReference>
<comment type="similarity">
    <text evidence="2 9">Belongs to the GSP F family.</text>
</comment>
<comment type="caution">
    <text evidence="12">The sequence shown here is derived from an EMBL/GenBank/DDBJ whole genome shotgun (WGS) entry which is preliminary data.</text>
</comment>
<keyword evidence="5" id="KW-0997">Cell inner membrane</keyword>
<feature type="domain" description="Type II secretion system protein GspF" evidence="11">
    <location>
        <begin position="68"/>
        <end position="191"/>
    </location>
</feature>
<dbReference type="InterPro" id="IPR042094">
    <property type="entry name" value="T2SS_GspF_sf"/>
</dbReference>
<keyword evidence="6 9" id="KW-0812">Transmembrane</keyword>
<dbReference type="GO" id="GO:0009306">
    <property type="term" value="P:protein secretion"/>
    <property type="evidence" value="ECO:0007669"/>
    <property type="project" value="InterPro"/>
</dbReference>
<dbReference type="GO" id="GO:0005886">
    <property type="term" value="C:plasma membrane"/>
    <property type="evidence" value="ECO:0007669"/>
    <property type="project" value="UniProtKB-SubCell"/>
</dbReference>
<evidence type="ECO:0000256" key="5">
    <source>
        <dbReference type="ARBA" id="ARBA00022519"/>
    </source>
</evidence>
<accession>A0A1G2RMP7</accession>
<evidence type="ECO:0000256" key="8">
    <source>
        <dbReference type="ARBA" id="ARBA00023136"/>
    </source>
</evidence>
<dbReference type="Gene3D" id="1.20.81.30">
    <property type="entry name" value="Type II secretion system (T2SS), domain F"/>
    <property type="match status" value="2"/>
</dbReference>
<dbReference type="EMBL" id="MHUH01000005">
    <property type="protein sequence ID" value="OHA74096.1"/>
    <property type="molecule type" value="Genomic_DNA"/>
</dbReference>
<protein>
    <recommendedName>
        <fullName evidence="11">Type II secretion system protein GspF domain-containing protein</fullName>
    </recommendedName>
</protein>
<evidence type="ECO:0000256" key="6">
    <source>
        <dbReference type="ARBA" id="ARBA00022692"/>
    </source>
</evidence>
<evidence type="ECO:0000259" key="11">
    <source>
        <dbReference type="Pfam" id="PF00482"/>
    </source>
</evidence>
<reference evidence="12 13" key="1">
    <citation type="journal article" date="2016" name="Nat. Commun.">
        <title>Thousands of microbial genomes shed light on interconnected biogeochemical processes in an aquifer system.</title>
        <authorList>
            <person name="Anantharaman K."/>
            <person name="Brown C.T."/>
            <person name="Hug L.A."/>
            <person name="Sharon I."/>
            <person name="Castelle C.J."/>
            <person name="Probst A.J."/>
            <person name="Thomas B.C."/>
            <person name="Singh A."/>
            <person name="Wilkins M.J."/>
            <person name="Karaoz U."/>
            <person name="Brodie E.L."/>
            <person name="Williams K.H."/>
            <person name="Hubbard S.S."/>
            <person name="Banfield J.F."/>
        </authorList>
    </citation>
    <scope>NUCLEOTIDE SEQUENCE [LARGE SCALE GENOMIC DNA]</scope>
</reference>
<comment type="subcellular location">
    <subcellularLocation>
        <location evidence="1">Cell inner membrane</location>
        <topology evidence="1">Multi-pass membrane protein</topology>
    </subcellularLocation>
    <subcellularLocation>
        <location evidence="9">Cell membrane</location>
        <topology evidence="9">Multi-pass membrane protein</topology>
    </subcellularLocation>
</comment>
<keyword evidence="8 10" id="KW-0472">Membrane</keyword>
<sequence>MKFEYRAADEQGRHQEGFIQASSDQAALQVLDRHGLYITRLKESKEEPLYARRITLFDRVSESDVMLFSRQLAIMFKSRVSLVDSLTTIGSQLKSKSFKSRIFQVSQAVEAGTAFSDALAKHPDVFSSFYINMTKRGEALGKLSDVLQYLADHLEREHQLKSKIKGALTYPIFVIVVAFVVITLLAILVLPNLTRILQESGADLPLITRGVIVFSNFYRQWWWLIALFVVAAVVGIFRLSKTTEGRKIVHRVMLKIPVIGNFLRMMYVSRFGENLSTLITGGVPIVEAMGITGRIVGNETYERIIQQAKDSVSQGSKVADVFERYPKEFPPTFTQMIKVGEKSGALDETLAEIVTFYRGEMNRSVDAFIALIEPLLIVLLGVLVGGVMASLMLPLYQSITAAI</sequence>
<evidence type="ECO:0000256" key="9">
    <source>
        <dbReference type="RuleBase" id="RU003923"/>
    </source>
</evidence>
<feature type="transmembrane region" description="Helical" evidence="10">
    <location>
        <begin position="168"/>
        <end position="190"/>
    </location>
</feature>
<dbReference type="Pfam" id="PF00482">
    <property type="entry name" value="T2SSF"/>
    <property type="match status" value="2"/>
</dbReference>
<gene>
    <name evidence="12" type="ORF">A2940_00385</name>
</gene>
<evidence type="ECO:0000256" key="1">
    <source>
        <dbReference type="ARBA" id="ARBA00004429"/>
    </source>
</evidence>
<dbReference type="Proteomes" id="UP000178421">
    <property type="component" value="Unassembled WGS sequence"/>
</dbReference>
<dbReference type="PRINTS" id="PR00812">
    <property type="entry name" value="BCTERIALGSPF"/>
</dbReference>
<evidence type="ECO:0000256" key="4">
    <source>
        <dbReference type="ARBA" id="ARBA00022475"/>
    </source>
</evidence>
<evidence type="ECO:0000313" key="13">
    <source>
        <dbReference type="Proteomes" id="UP000178421"/>
    </source>
</evidence>
<dbReference type="PROSITE" id="PS00874">
    <property type="entry name" value="T2SP_F"/>
    <property type="match status" value="1"/>
</dbReference>
<evidence type="ECO:0000256" key="3">
    <source>
        <dbReference type="ARBA" id="ARBA00022448"/>
    </source>
</evidence>
<dbReference type="InterPro" id="IPR018076">
    <property type="entry name" value="T2SS_GspF_dom"/>
</dbReference>
<feature type="transmembrane region" description="Helical" evidence="10">
    <location>
        <begin position="367"/>
        <end position="393"/>
    </location>
</feature>
<feature type="domain" description="Type II secretion system protein GspF" evidence="11">
    <location>
        <begin position="273"/>
        <end position="394"/>
    </location>
</feature>
<evidence type="ECO:0000256" key="10">
    <source>
        <dbReference type="SAM" id="Phobius"/>
    </source>
</evidence>
<evidence type="ECO:0000313" key="12">
    <source>
        <dbReference type="EMBL" id="OHA74096.1"/>
    </source>
</evidence>
<keyword evidence="3 9" id="KW-0813">Transport</keyword>
<dbReference type="FunFam" id="1.20.81.30:FF:000001">
    <property type="entry name" value="Type II secretion system protein F"/>
    <property type="match status" value="2"/>
</dbReference>
<dbReference type="PANTHER" id="PTHR30012:SF0">
    <property type="entry name" value="TYPE II SECRETION SYSTEM PROTEIN F-RELATED"/>
    <property type="match status" value="1"/>
</dbReference>
<evidence type="ECO:0000256" key="7">
    <source>
        <dbReference type="ARBA" id="ARBA00022989"/>
    </source>
</evidence>
<dbReference type="PANTHER" id="PTHR30012">
    <property type="entry name" value="GENERAL SECRETION PATHWAY PROTEIN"/>
    <property type="match status" value="1"/>
</dbReference>
<dbReference type="InterPro" id="IPR001992">
    <property type="entry name" value="T2SS_GspF/T4SS_PilC_CS"/>
</dbReference>
<dbReference type="AlphaFoldDB" id="A0A1G2RMP7"/>
<organism evidence="12 13">
    <name type="scientific">Candidatus Wildermuthbacteria bacterium RIFCSPLOWO2_01_FULL_48_29</name>
    <dbReference type="NCBI Taxonomy" id="1802462"/>
    <lineage>
        <taxon>Bacteria</taxon>
        <taxon>Candidatus Wildermuthiibacteriota</taxon>
    </lineage>
</organism>
<keyword evidence="4" id="KW-1003">Cell membrane</keyword>